<dbReference type="Proteomes" id="UP000007519">
    <property type="component" value="Chromosome"/>
</dbReference>
<organism evidence="2 3">
    <name type="scientific">Saprospira grandis (strain Lewin)</name>
    <dbReference type="NCBI Taxonomy" id="984262"/>
    <lineage>
        <taxon>Bacteria</taxon>
        <taxon>Pseudomonadati</taxon>
        <taxon>Bacteroidota</taxon>
        <taxon>Saprospiria</taxon>
        <taxon>Saprospirales</taxon>
        <taxon>Saprospiraceae</taxon>
        <taxon>Saprospira</taxon>
    </lineage>
</organism>
<dbReference type="STRING" id="984262.SGRA_0900"/>
<sequence>MLWEGAGGEAAAGERSDRPSDVQGWPKARPKRAALKGRAGLRAPKRSAAALLRRPQKNRKDESV</sequence>
<reference evidence="2 3" key="1">
    <citation type="journal article" date="2012" name="Stand. Genomic Sci.">
        <title>Complete genome sequencing and analysis of Saprospira grandis str. Lewin, a predatory marine bacterium.</title>
        <authorList>
            <person name="Saw J.H."/>
            <person name="Yuryev A."/>
            <person name="Kanbe M."/>
            <person name="Hou S."/>
            <person name="Young A.G."/>
            <person name="Aizawa S."/>
            <person name="Alam M."/>
        </authorList>
    </citation>
    <scope>NUCLEOTIDE SEQUENCE [LARGE SCALE GENOMIC DNA]</scope>
    <source>
        <strain evidence="2 3">Lewin</strain>
    </source>
</reference>
<evidence type="ECO:0000256" key="1">
    <source>
        <dbReference type="SAM" id="MobiDB-lite"/>
    </source>
</evidence>
<dbReference type="AlphaFoldDB" id="H6L2H8"/>
<evidence type="ECO:0000313" key="3">
    <source>
        <dbReference type="Proteomes" id="UP000007519"/>
    </source>
</evidence>
<keyword evidence="3" id="KW-1185">Reference proteome</keyword>
<name>H6L2H8_SAPGL</name>
<accession>H6L2H8</accession>
<dbReference type="KEGG" id="sgn:SGRA_0900"/>
<feature type="region of interest" description="Disordered" evidence="1">
    <location>
        <begin position="1"/>
        <end position="64"/>
    </location>
</feature>
<gene>
    <name evidence="2" type="ordered locus">SGRA_0900</name>
</gene>
<protein>
    <submittedName>
        <fullName evidence="2">Uncharacterized protein</fullName>
    </submittedName>
</protein>
<dbReference type="HOGENOM" id="CLU_2865289_0_0_10"/>
<feature type="compositionally biased region" description="Gly residues" evidence="1">
    <location>
        <begin position="1"/>
        <end position="10"/>
    </location>
</feature>
<dbReference type="EMBL" id="CP002831">
    <property type="protein sequence ID" value="AFC23636.1"/>
    <property type="molecule type" value="Genomic_DNA"/>
</dbReference>
<proteinExistence type="predicted"/>
<evidence type="ECO:0000313" key="2">
    <source>
        <dbReference type="EMBL" id="AFC23636.1"/>
    </source>
</evidence>